<dbReference type="Proteomes" id="UP001269081">
    <property type="component" value="Unassembled WGS sequence"/>
</dbReference>
<dbReference type="PROSITE" id="PS50110">
    <property type="entry name" value="RESPONSE_REGULATORY"/>
    <property type="match status" value="1"/>
</dbReference>
<evidence type="ECO:0000259" key="3">
    <source>
        <dbReference type="PROSITE" id="PS50110"/>
    </source>
</evidence>
<evidence type="ECO:0000256" key="2">
    <source>
        <dbReference type="PROSITE-ProRule" id="PRU00169"/>
    </source>
</evidence>
<name>A0ABU1YBV4_9FLAO</name>
<feature type="domain" description="Response regulatory" evidence="3">
    <location>
        <begin position="5"/>
        <end position="125"/>
    </location>
</feature>
<organism evidence="4 5">
    <name type="scientific">Flavobacterium piscis</name>
    <dbReference type="NCBI Taxonomy" id="1114874"/>
    <lineage>
        <taxon>Bacteria</taxon>
        <taxon>Pseudomonadati</taxon>
        <taxon>Bacteroidota</taxon>
        <taxon>Flavobacteriia</taxon>
        <taxon>Flavobacteriales</taxon>
        <taxon>Flavobacteriaceae</taxon>
        <taxon>Flavobacterium</taxon>
    </lineage>
</organism>
<dbReference type="InterPro" id="IPR011006">
    <property type="entry name" value="CheY-like_superfamily"/>
</dbReference>
<evidence type="ECO:0000256" key="1">
    <source>
        <dbReference type="ARBA" id="ARBA00022553"/>
    </source>
</evidence>
<feature type="modified residue" description="4-aspartylphosphate" evidence="2">
    <location>
        <position position="58"/>
    </location>
</feature>
<dbReference type="Gene3D" id="3.40.50.2300">
    <property type="match status" value="1"/>
</dbReference>
<sequence length="127" mass="14548">MLYKNILLIDDDTDDAEIFIEAIESLERGIASRVATNALHAFEELQTAESLPDFIFVDFNMPALNGAEFIQKMKDERRLQHIPIILMSTHSVEVMSQLTQQFETLQYMTKPSSFHELVALLDEVLCN</sequence>
<protein>
    <submittedName>
        <fullName evidence="4">CheY-like chemotaxis protein</fullName>
    </submittedName>
</protein>
<accession>A0ABU1YBV4</accession>
<comment type="caution">
    <text evidence="4">The sequence shown here is derived from an EMBL/GenBank/DDBJ whole genome shotgun (WGS) entry which is preliminary data.</text>
</comment>
<dbReference type="InterPro" id="IPR050595">
    <property type="entry name" value="Bact_response_regulator"/>
</dbReference>
<dbReference type="SMART" id="SM00448">
    <property type="entry name" value="REC"/>
    <property type="match status" value="1"/>
</dbReference>
<keyword evidence="1 2" id="KW-0597">Phosphoprotein</keyword>
<reference evidence="4 5" key="1">
    <citation type="submission" date="2023-07" db="EMBL/GenBank/DDBJ databases">
        <title>Sorghum-associated microbial communities from plants grown in Nebraska, USA.</title>
        <authorList>
            <person name="Schachtman D."/>
        </authorList>
    </citation>
    <scope>NUCLEOTIDE SEQUENCE [LARGE SCALE GENOMIC DNA]</scope>
    <source>
        <strain evidence="4 5">4129</strain>
    </source>
</reference>
<dbReference type="RefSeq" id="WP_310283077.1">
    <property type="nucleotide sequence ID" value="NZ_JAVDWQ010000014.1"/>
</dbReference>
<dbReference type="PANTHER" id="PTHR44591">
    <property type="entry name" value="STRESS RESPONSE REGULATOR PROTEIN 1"/>
    <property type="match status" value="1"/>
</dbReference>
<proteinExistence type="predicted"/>
<dbReference type="PANTHER" id="PTHR44591:SF3">
    <property type="entry name" value="RESPONSE REGULATORY DOMAIN-CONTAINING PROTEIN"/>
    <property type="match status" value="1"/>
</dbReference>
<dbReference type="EMBL" id="JAVDWQ010000014">
    <property type="protein sequence ID" value="MDR7211725.1"/>
    <property type="molecule type" value="Genomic_DNA"/>
</dbReference>
<evidence type="ECO:0000313" key="5">
    <source>
        <dbReference type="Proteomes" id="UP001269081"/>
    </source>
</evidence>
<gene>
    <name evidence="4" type="ORF">J2W48_003682</name>
</gene>
<evidence type="ECO:0000313" key="4">
    <source>
        <dbReference type="EMBL" id="MDR7211725.1"/>
    </source>
</evidence>
<keyword evidence="5" id="KW-1185">Reference proteome</keyword>
<dbReference type="InterPro" id="IPR001789">
    <property type="entry name" value="Sig_transdc_resp-reg_receiver"/>
</dbReference>
<dbReference type="Pfam" id="PF00072">
    <property type="entry name" value="Response_reg"/>
    <property type="match status" value="1"/>
</dbReference>
<dbReference type="SUPFAM" id="SSF52172">
    <property type="entry name" value="CheY-like"/>
    <property type="match status" value="1"/>
</dbReference>